<dbReference type="Proteomes" id="UP000037178">
    <property type="component" value="Unassembled WGS sequence"/>
</dbReference>
<evidence type="ECO:0000313" key="1">
    <source>
        <dbReference type="EMBL" id="KMW56784.1"/>
    </source>
</evidence>
<proteinExistence type="predicted"/>
<sequence length="39" mass="4290">MAWLCEMPSSMTAPLAAVKRRQVVNLSQLGEARAYHDGT</sequence>
<dbReference type="PATRIC" id="fig|1675527.3.peg.1834"/>
<protein>
    <submittedName>
        <fullName evidence="1">Uncharacterized protein</fullName>
    </submittedName>
</protein>
<evidence type="ECO:0000313" key="2">
    <source>
        <dbReference type="Proteomes" id="UP000037178"/>
    </source>
</evidence>
<gene>
    <name evidence="1" type="ORF">AIOL_001740</name>
</gene>
<accession>A0A0J9E4N5</accession>
<dbReference type="AlphaFoldDB" id="A0A0J9E4N5"/>
<keyword evidence="2" id="KW-1185">Reference proteome</keyword>
<organism evidence="1 2">
    <name type="scientific">Candidatus Rhodobacter oscarellae</name>
    <dbReference type="NCBI Taxonomy" id="1675527"/>
    <lineage>
        <taxon>Bacteria</taxon>
        <taxon>Pseudomonadati</taxon>
        <taxon>Pseudomonadota</taxon>
        <taxon>Alphaproteobacteria</taxon>
        <taxon>Rhodobacterales</taxon>
        <taxon>Rhodobacter group</taxon>
        <taxon>Rhodobacter</taxon>
    </lineage>
</organism>
<reference evidence="1 2" key="1">
    <citation type="submission" date="2015-06" db="EMBL/GenBank/DDBJ databases">
        <title>Draft genome sequence of an Alphaproteobacteria species associated to the Mediterranean sponge Oscarella lobularis.</title>
        <authorList>
            <person name="Jourda C."/>
            <person name="Santini S."/>
            <person name="Claverie J.-M."/>
        </authorList>
    </citation>
    <scope>NUCLEOTIDE SEQUENCE [LARGE SCALE GENOMIC DNA]</scope>
    <source>
        <strain evidence="1">IGS</strain>
    </source>
</reference>
<dbReference type="STRING" id="1675527.AIOL_001740"/>
<dbReference type="EMBL" id="LFTY01000002">
    <property type="protein sequence ID" value="KMW56784.1"/>
    <property type="molecule type" value="Genomic_DNA"/>
</dbReference>
<name>A0A0J9E4N5_9RHOB</name>
<comment type="caution">
    <text evidence="1">The sequence shown here is derived from an EMBL/GenBank/DDBJ whole genome shotgun (WGS) entry which is preliminary data.</text>
</comment>